<dbReference type="AlphaFoldDB" id="A0A5C0AS79"/>
<organism evidence="2 3">
    <name type="scientific">Pigmentiphaga aceris</name>
    <dbReference type="NCBI Taxonomy" id="1940612"/>
    <lineage>
        <taxon>Bacteria</taxon>
        <taxon>Pseudomonadati</taxon>
        <taxon>Pseudomonadota</taxon>
        <taxon>Betaproteobacteria</taxon>
        <taxon>Burkholderiales</taxon>
        <taxon>Alcaligenaceae</taxon>
        <taxon>Pigmentiphaga</taxon>
    </lineage>
</organism>
<sequence length="220" mass="23268">MTQTLYVINPNSLERVTEGIDRALDGLRALPGLPIECLTLKEGPPGIQTQRDADSTITPLGTLVERLEDSAAGFVIACFSDPGLHSVRERTRKPVLGIGESGMLAAFMRGQRIGVIAVAATSIPRHLRYFGAMGLSARLANERAVGFTVAEVADPALSLAKMISTGKQLRDEDGADVLVMGCAGMAQMRRPLEDACGLPVIEPCQATVGMAIGRLLADKA</sequence>
<dbReference type="PANTHER" id="PTHR28047">
    <property type="entry name" value="PROTEIN DCG1"/>
    <property type="match status" value="1"/>
</dbReference>
<evidence type="ECO:0000313" key="2">
    <source>
        <dbReference type="EMBL" id="QEI05079.1"/>
    </source>
</evidence>
<comment type="similarity">
    <text evidence="1">Belongs to the HyuE racemase family.</text>
</comment>
<dbReference type="InterPro" id="IPR053714">
    <property type="entry name" value="Iso_Racemase_Enz_sf"/>
</dbReference>
<evidence type="ECO:0000256" key="1">
    <source>
        <dbReference type="ARBA" id="ARBA00038414"/>
    </source>
</evidence>
<dbReference type="Proteomes" id="UP000325161">
    <property type="component" value="Chromosome"/>
</dbReference>
<evidence type="ECO:0000313" key="3">
    <source>
        <dbReference type="Proteomes" id="UP000325161"/>
    </source>
</evidence>
<dbReference type="RefSeq" id="WP_148813036.1">
    <property type="nucleotide sequence ID" value="NZ_CP043046.1"/>
</dbReference>
<dbReference type="GO" id="GO:0047661">
    <property type="term" value="F:amino-acid racemase activity"/>
    <property type="evidence" value="ECO:0007669"/>
    <property type="project" value="InterPro"/>
</dbReference>
<reference evidence="2 3" key="1">
    <citation type="submission" date="2019-08" db="EMBL/GenBank/DDBJ databases">
        <title>Amphibian skin-associated Pigmentiphaga: genome sequence and occurrence across geography and hosts.</title>
        <authorList>
            <person name="Bletz M.C."/>
            <person name="Bunk B."/>
            <person name="Sproeer C."/>
            <person name="Biwer P."/>
            <person name="Reiter S."/>
            <person name="Rabemananjara F.C.E."/>
            <person name="Schulz S."/>
            <person name="Overmann J."/>
            <person name="Vences M."/>
        </authorList>
    </citation>
    <scope>NUCLEOTIDE SEQUENCE [LARGE SCALE GENOMIC DNA]</scope>
    <source>
        <strain evidence="2 3">Mada1488</strain>
    </source>
</reference>
<dbReference type="InterPro" id="IPR052186">
    <property type="entry name" value="Hydantoin_racemase-like"/>
</dbReference>
<dbReference type="InterPro" id="IPR015942">
    <property type="entry name" value="Asp/Glu/hydantoin_racemase"/>
</dbReference>
<protein>
    <submittedName>
        <fullName evidence="2">Asp/Glu racemase</fullName>
    </submittedName>
</protein>
<accession>A0A5C0AS79</accession>
<keyword evidence="3" id="KW-1185">Reference proteome</keyword>
<dbReference type="Pfam" id="PF01177">
    <property type="entry name" value="Asp_Glu_race"/>
    <property type="match status" value="1"/>
</dbReference>
<dbReference type="PANTHER" id="PTHR28047:SF5">
    <property type="entry name" value="PROTEIN DCG1"/>
    <property type="match status" value="1"/>
</dbReference>
<dbReference type="EMBL" id="CP043046">
    <property type="protein sequence ID" value="QEI05079.1"/>
    <property type="molecule type" value="Genomic_DNA"/>
</dbReference>
<name>A0A5C0AS79_9BURK</name>
<proteinExistence type="inferred from homology"/>
<dbReference type="OrthoDB" id="9791723at2"/>
<gene>
    <name evidence="2" type="ORF">FXN63_03925</name>
</gene>
<dbReference type="Gene3D" id="3.40.50.12500">
    <property type="match status" value="1"/>
</dbReference>
<dbReference type="KEGG" id="pacr:FXN63_03925"/>